<feature type="region of interest" description="Disordered" evidence="1">
    <location>
        <begin position="229"/>
        <end position="261"/>
    </location>
</feature>
<dbReference type="Proteomes" id="UP000515211">
    <property type="component" value="Chromosome 10"/>
</dbReference>
<reference evidence="3" key="2">
    <citation type="submission" date="2025-08" db="UniProtKB">
        <authorList>
            <consortium name="RefSeq"/>
        </authorList>
    </citation>
    <scope>IDENTIFICATION</scope>
    <source>
        <tissue evidence="3">Whole plant</tissue>
    </source>
</reference>
<reference evidence="2" key="1">
    <citation type="journal article" date="2016" name="Nat. Genet.">
        <title>The genome sequences of Arachis duranensis and Arachis ipaensis, the diploid ancestors of cultivated peanut.</title>
        <authorList>
            <person name="Bertioli D.J."/>
            <person name="Cannon S.B."/>
            <person name="Froenicke L."/>
            <person name="Huang G."/>
            <person name="Farmer A.D."/>
            <person name="Cannon E.K."/>
            <person name="Liu X."/>
            <person name="Gao D."/>
            <person name="Clevenger J."/>
            <person name="Dash S."/>
            <person name="Ren L."/>
            <person name="Moretzsohn M.C."/>
            <person name="Shirasawa K."/>
            <person name="Huang W."/>
            <person name="Vidigal B."/>
            <person name="Abernathy B."/>
            <person name="Chu Y."/>
            <person name="Niederhuth C.E."/>
            <person name="Umale P."/>
            <person name="Araujo A.C."/>
            <person name="Kozik A."/>
            <person name="Kim K.D."/>
            <person name="Burow M.D."/>
            <person name="Varshney R.K."/>
            <person name="Wang X."/>
            <person name="Zhang X."/>
            <person name="Barkley N."/>
            <person name="Guimaraes P.M."/>
            <person name="Isobe S."/>
            <person name="Guo B."/>
            <person name="Liao B."/>
            <person name="Stalker H.T."/>
            <person name="Schmitz R.J."/>
            <person name="Scheffler B.E."/>
            <person name="Leal-Bertioli S.C."/>
            <person name="Xun X."/>
            <person name="Jackson S.A."/>
            <person name="Michelmore R."/>
            <person name="Ozias-Akins P."/>
        </authorList>
    </citation>
    <scope>NUCLEOTIDE SEQUENCE [LARGE SCALE GENOMIC DNA]</scope>
    <source>
        <strain evidence="2">cv. V14167</strain>
    </source>
</reference>
<gene>
    <name evidence="3" type="primary">LOC107470203</name>
</gene>
<feature type="compositionally biased region" description="Basic and acidic residues" evidence="1">
    <location>
        <begin position="1"/>
        <end position="24"/>
    </location>
</feature>
<feature type="compositionally biased region" description="Acidic residues" evidence="1">
    <location>
        <begin position="229"/>
        <end position="242"/>
    </location>
</feature>
<dbReference type="AlphaFoldDB" id="A0A6P4C693"/>
<feature type="region of interest" description="Disordered" evidence="1">
    <location>
        <begin position="1"/>
        <end position="36"/>
    </location>
</feature>
<dbReference type="KEGG" id="adu:107470203"/>
<protein>
    <submittedName>
        <fullName evidence="3">Uncharacterized protein LOC107470203</fullName>
    </submittedName>
</protein>
<dbReference type="GeneID" id="107470203"/>
<keyword evidence="2" id="KW-1185">Reference proteome</keyword>
<sequence length="310" mass="35210">MVDTEAKSDEEGTEEGIKEARPSGEHTPTSSSSNPFQVKAEQHEVKIPINIPSAEALEQMHLHTTIMKELLTKKRNWKENEIVRALCDLGASINLMPFSLMRKLNIDEVKPIRVSLQLANRFIKFSLGVVENLIVKVGTIIFSPDFVILDMEEVVNASIILERPFLATGKALIDVQKRELTLRVNSDHIVLNVLEALQHPSDFEECMKIDLIEPMIQEVLEAEELDNFLEPSEEEVSTETDDSLPPREEPHMLNEENRPPKLELRHLPPSLKYAFLGEENPYPLIISLFLSNCEEEALLQVLRDHKIVLG</sequence>
<proteinExistence type="predicted"/>
<organism evidence="2 3">
    <name type="scientific">Arachis duranensis</name>
    <name type="common">Wild peanut</name>
    <dbReference type="NCBI Taxonomy" id="130453"/>
    <lineage>
        <taxon>Eukaryota</taxon>
        <taxon>Viridiplantae</taxon>
        <taxon>Streptophyta</taxon>
        <taxon>Embryophyta</taxon>
        <taxon>Tracheophyta</taxon>
        <taxon>Spermatophyta</taxon>
        <taxon>Magnoliopsida</taxon>
        <taxon>eudicotyledons</taxon>
        <taxon>Gunneridae</taxon>
        <taxon>Pentapetalae</taxon>
        <taxon>rosids</taxon>
        <taxon>fabids</taxon>
        <taxon>Fabales</taxon>
        <taxon>Fabaceae</taxon>
        <taxon>Papilionoideae</taxon>
        <taxon>50 kb inversion clade</taxon>
        <taxon>dalbergioids sensu lato</taxon>
        <taxon>Dalbergieae</taxon>
        <taxon>Pterocarpus clade</taxon>
        <taxon>Arachis</taxon>
    </lineage>
</organism>
<feature type="compositionally biased region" description="Polar residues" evidence="1">
    <location>
        <begin position="26"/>
        <end position="36"/>
    </location>
</feature>
<dbReference type="RefSeq" id="XP_015945072.1">
    <property type="nucleotide sequence ID" value="XM_016089586.1"/>
</dbReference>
<dbReference type="PANTHER" id="PTHR33067:SF9">
    <property type="entry name" value="RNA-DIRECTED DNA POLYMERASE"/>
    <property type="match status" value="1"/>
</dbReference>
<name>A0A6P4C693_ARADU</name>
<evidence type="ECO:0000313" key="3">
    <source>
        <dbReference type="RefSeq" id="XP_015945072.1"/>
    </source>
</evidence>
<dbReference type="CDD" id="cd00303">
    <property type="entry name" value="retropepsin_like"/>
    <property type="match status" value="1"/>
</dbReference>
<dbReference type="InterPro" id="IPR021109">
    <property type="entry name" value="Peptidase_aspartic_dom_sf"/>
</dbReference>
<dbReference type="Gene3D" id="2.40.70.10">
    <property type="entry name" value="Acid Proteases"/>
    <property type="match status" value="1"/>
</dbReference>
<feature type="compositionally biased region" description="Basic and acidic residues" evidence="1">
    <location>
        <begin position="244"/>
        <end position="261"/>
    </location>
</feature>
<accession>A0A6P4C693</accession>
<evidence type="ECO:0000256" key="1">
    <source>
        <dbReference type="SAM" id="MobiDB-lite"/>
    </source>
</evidence>
<evidence type="ECO:0000313" key="2">
    <source>
        <dbReference type="Proteomes" id="UP000515211"/>
    </source>
</evidence>
<dbReference type="PANTHER" id="PTHR33067">
    <property type="entry name" value="RNA-DIRECTED DNA POLYMERASE-RELATED"/>
    <property type="match status" value="1"/>
</dbReference>